<dbReference type="HAMAP" id="MF_01405">
    <property type="entry name" value="Non_canon_purine_NTPase"/>
    <property type="match status" value="1"/>
</dbReference>
<protein>
    <recommendedName>
        <fullName evidence="7">dITP/XTP pyrophosphatase</fullName>
        <ecNumber evidence="7">3.6.1.66</ecNumber>
    </recommendedName>
    <alternativeName>
        <fullName evidence="7">Non-canonical purine NTP pyrophosphatase</fullName>
    </alternativeName>
    <alternativeName>
        <fullName evidence="7">Non-standard purine NTP pyrophosphatase</fullName>
    </alternativeName>
    <alternativeName>
        <fullName evidence="7">Nucleoside-triphosphate diphosphatase</fullName>
    </alternativeName>
    <alternativeName>
        <fullName evidence="7">Nucleoside-triphosphate pyrophosphatase</fullName>
        <shortName evidence="7">NTPase</shortName>
    </alternativeName>
</protein>
<dbReference type="NCBIfam" id="TIGR00042">
    <property type="entry name" value="RdgB/HAM1 family non-canonical purine NTP pyrophosphatase"/>
    <property type="match status" value="1"/>
</dbReference>
<sequence>MKEIIFATTNQNKVREVGMMCNNPDLKLLTLKDIGLDVDIVEDGSTFEENAIIKAKTIMEMTGKIALADDSGLEVDYLNGEPGIYSARYLGEDTPYSEKNADIIRRLEGVEGSDRSARFVCAMAVAFPDGRIRTCRGTIEGVIDYKEKGTNGFGYDPIVYVPEYGLTTGEMEPELKNSISHRGKALEQVKKILEEELQ</sequence>
<name>A0ABT2M081_9FIRM</name>
<dbReference type="PANTHER" id="PTHR11067:SF9">
    <property type="entry name" value="INOSINE TRIPHOSPHATE PYROPHOSPHATASE"/>
    <property type="match status" value="1"/>
</dbReference>
<evidence type="ECO:0000256" key="8">
    <source>
        <dbReference type="RuleBase" id="RU003781"/>
    </source>
</evidence>
<comment type="catalytic activity">
    <reaction evidence="7">
        <text>dITP + H2O = dIMP + diphosphate + H(+)</text>
        <dbReference type="Rhea" id="RHEA:28342"/>
        <dbReference type="ChEBI" id="CHEBI:15377"/>
        <dbReference type="ChEBI" id="CHEBI:15378"/>
        <dbReference type="ChEBI" id="CHEBI:33019"/>
        <dbReference type="ChEBI" id="CHEBI:61194"/>
        <dbReference type="ChEBI" id="CHEBI:61382"/>
        <dbReference type="EC" id="3.6.1.66"/>
    </reaction>
</comment>
<dbReference type="InterPro" id="IPR002637">
    <property type="entry name" value="RdgB/HAM1"/>
</dbReference>
<reference evidence="9" key="1">
    <citation type="submission" date="2022-09" db="EMBL/GenBank/DDBJ databases">
        <title>Eubacterium sp. LFL-14 isolated from human feces.</title>
        <authorList>
            <person name="Liu F."/>
        </authorList>
    </citation>
    <scope>NUCLEOTIDE SEQUENCE</scope>
    <source>
        <strain evidence="9">LFL-14</strain>
    </source>
</reference>
<evidence type="ECO:0000256" key="4">
    <source>
        <dbReference type="ARBA" id="ARBA00022801"/>
    </source>
</evidence>
<accession>A0ABT2M081</accession>
<comment type="caution">
    <text evidence="9">The sequence shown here is derived from an EMBL/GenBank/DDBJ whole genome shotgun (WGS) entry which is preliminary data.</text>
</comment>
<comment type="catalytic activity">
    <reaction evidence="7">
        <text>ITP + H2O = IMP + diphosphate + H(+)</text>
        <dbReference type="Rhea" id="RHEA:29399"/>
        <dbReference type="ChEBI" id="CHEBI:15377"/>
        <dbReference type="ChEBI" id="CHEBI:15378"/>
        <dbReference type="ChEBI" id="CHEBI:33019"/>
        <dbReference type="ChEBI" id="CHEBI:58053"/>
        <dbReference type="ChEBI" id="CHEBI:61402"/>
        <dbReference type="EC" id="3.6.1.66"/>
    </reaction>
</comment>
<gene>
    <name evidence="9" type="ORF">N5B56_07620</name>
</gene>
<evidence type="ECO:0000256" key="2">
    <source>
        <dbReference type="ARBA" id="ARBA00022723"/>
    </source>
</evidence>
<keyword evidence="10" id="KW-1185">Reference proteome</keyword>
<feature type="binding site" evidence="7">
    <location>
        <begin position="153"/>
        <end position="156"/>
    </location>
    <ligand>
        <name>substrate</name>
    </ligand>
</feature>
<feature type="active site" description="Proton acceptor" evidence="7">
    <location>
        <position position="70"/>
    </location>
</feature>
<dbReference type="SUPFAM" id="SSF52972">
    <property type="entry name" value="ITPase-like"/>
    <property type="match status" value="1"/>
</dbReference>
<comment type="subunit">
    <text evidence="7">Homodimer.</text>
</comment>
<organism evidence="9 10">
    <name type="scientific">Eubacterium album</name>
    <dbReference type="NCBI Taxonomy" id="2978477"/>
    <lineage>
        <taxon>Bacteria</taxon>
        <taxon>Bacillati</taxon>
        <taxon>Bacillota</taxon>
        <taxon>Clostridia</taxon>
        <taxon>Eubacteriales</taxon>
        <taxon>Eubacteriaceae</taxon>
        <taxon>Eubacterium</taxon>
    </lineage>
</organism>
<dbReference type="PANTHER" id="PTHR11067">
    <property type="entry name" value="INOSINE TRIPHOSPHATE PYROPHOSPHATASE/HAM1 PROTEIN"/>
    <property type="match status" value="1"/>
</dbReference>
<dbReference type="GO" id="GO:0036220">
    <property type="term" value="F:ITP diphosphatase activity"/>
    <property type="evidence" value="ECO:0007669"/>
    <property type="project" value="UniProtKB-EC"/>
</dbReference>
<proteinExistence type="inferred from homology"/>
<feature type="binding site" evidence="7">
    <location>
        <begin position="8"/>
        <end position="13"/>
    </location>
    <ligand>
        <name>substrate</name>
    </ligand>
</feature>
<dbReference type="EC" id="3.6.1.66" evidence="7"/>
<dbReference type="Pfam" id="PF01725">
    <property type="entry name" value="Ham1p_like"/>
    <property type="match status" value="1"/>
</dbReference>
<evidence type="ECO:0000313" key="9">
    <source>
        <dbReference type="EMBL" id="MCT7398953.1"/>
    </source>
</evidence>
<dbReference type="RefSeq" id="WP_022089055.1">
    <property type="nucleotide sequence ID" value="NZ_JAODBU010000007.1"/>
</dbReference>
<dbReference type="CDD" id="cd00515">
    <property type="entry name" value="HAM1"/>
    <property type="match status" value="1"/>
</dbReference>
<dbReference type="EMBL" id="JAODBU010000007">
    <property type="protein sequence ID" value="MCT7398953.1"/>
    <property type="molecule type" value="Genomic_DNA"/>
</dbReference>
<keyword evidence="3 7" id="KW-0547">Nucleotide-binding</keyword>
<evidence type="ECO:0000313" key="10">
    <source>
        <dbReference type="Proteomes" id="UP001431199"/>
    </source>
</evidence>
<keyword evidence="4 7" id="KW-0378">Hydrolase</keyword>
<dbReference type="Proteomes" id="UP001431199">
    <property type="component" value="Unassembled WGS sequence"/>
</dbReference>
<evidence type="ECO:0000256" key="5">
    <source>
        <dbReference type="ARBA" id="ARBA00022842"/>
    </source>
</evidence>
<dbReference type="InterPro" id="IPR029001">
    <property type="entry name" value="ITPase-like_fam"/>
</dbReference>
<comment type="function">
    <text evidence="7">Pyrophosphatase that catalyzes the hydrolysis of nucleoside triphosphates to their monophosphate derivatives, with a high preference for the non-canonical purine nucleotides XTP (xanthosine triphosphate), dITP (deoxyinosine triphosphate) and ITP. Seems to function as a house-cleaning enzyme that removes non-canonical purine nucleotides from the nucleotide pool, thus preventing their incorporation into DNA/RNA and avoiding chromosomal lesions.</text>
</comment>
<comment type="caution">
    <text evidence="7">Lacks conserved residue(s) required for the propagation of feature annotation.</text>
</comment>
<evidence type="ECO:0000256" key="7">
    <source>
        <dbReference type="HAMAP-Rule" id="MF_01405"/>
    </source>
</evidence>
<dbReference type="InterPro" id="IPR020922">
    <property type="entry name" value="dITP/XTP_pyrophosphatase"/>
</dbReference>
<feature type="binding site" evidence="7">
    <location>
        <position position="71"/>
    </location>
    <ligand>
        <name>substrate</name>
    </ligand>
</feature>
<evidence type="ECO:0000256" key="3">
    <source>
        <dbReference type="ARBA" id="ARBA00022741"/>
    </source>
</evidence>
<feature type="binding site" evidence="7">
    <location>
        <position position="70"/>
    </location>
    <ligand>
        <name>Mg(2+)</name>
        <dbReference type="ChEBI" id="CHEBI:18420"/>
    </ligand>
</feature>
<keyword evidence="2 7" id="KW-0479">Metal-binding</keyword>
<keyword evidence="6 7" id="KW-0546">Nucleotide metabolism</keyword>
<feature type="binding site" evidence="7">
    <location>
        <begin position="181"/>
        <end position="182"/>
    </location>
    <ligand>
        <name>substrate</name>
    </ligand>
</feature>
<keyword evidence="5 7" id="KW-0460">Magnesium</keyword>
<feature type="binding site" evidence="7">
    <location>
        <position position="176"/>
    </location>
    <ligand>
        <name>substrate</name>
    </ligand>
</feature>
<evidence type="ECO:0000256" key="1">
    <source>
        <dbReference type="ARBA" id="ARBA00008023"/>
    </source>
</evidence>
<evidence type="ECO:0000256" key="6">
    <source>
        <dbReference type="ARBA" id="ARBA00023080"/>
    </source>
</evidence>
<comment type="cofactor">
    <cofactor evidence="7">
        <name>Mg(2+)</name>
        <dbReference type="ChEBI" id="CHEBI:18420"/>
    </cofactor>
    <text evidence="7">Binds 1 Mg(2+) ion per subunit.</text>
</comment>
<comment type="catalytic activity">
    <reaction evidence="7">
        <text>XTP + H2O = XMP + diphosphate + H(+)</text>
        <dbReference type="Rhea" id="RHEA:28610"/>
        <dbReference type="ChEBI" id="CHEBI:15377"/>
        <dbReference type="ChEBI" id="CHEBI:15378"/>
        <dbReference type="ChEBI" id="CHEBI:33019"/>
        <dbReference type="ChEBI" id="CHEBI:57464"/>
        <dbReference type="ChEBI" id="CHEBI:61314"/>
        <dbReference type="EC" id="3.6.1.66"/>
    </reaction>
</comment>
<dbReference type="NCBIfam" id="NF011397">
    <property type="entry name" value="PRK14822.1"/>
    <property type="match status" value="1"/>
</dbReference>
<comment type="similarity">
    <text evidence="1 7 8">Belongs to the HAM1 NTPase family.</text>
</comment>
<dbReference type="Gene3D" id="3.90.950.10">
    <property type="match status" value="1"/>
</dbReference>